<evidence type="ECO:0000256" key="7">
    <source>
        <dbReference type="SAM" id="Phobius"/>
    </source>
</evidence>
<comment type="subcellular location">
    <subcellularLocation>
        <location evidence="1">Membrane</location>
        <topology evidence="1">Multi-pass membrane protein</topology>
    </subcellularLocation>
</comment>
<dbReference type="InterPro" id="IPR005829">
    <property type="entry name" value="Sugar_transporter_CS"/>
</dbReference>
<dbReference type="InterPro" id="IPR020846">
    <property type="entry name" value="MFS_dom"/>
</dbReference>
<dbReference type="PROSITE" id="PS00216">
    <property type="entry name" value="SUGAR_TRANSPORT_1"/>
    <property type="match status" value="1"/>
</dbReference>
<dbReference type="PRINTS" id="PR00171">
    <property type="entry name" value="SUGRTRNSPORT"/>
</dbReference>
<dbReference type="AlphaFoldDB" id="A0A1D1UXR6"/>
<keyword evidence="3 7" id="KW-0812">Transmembrane</keyword>
<evidence type="ECO:0000313" key="9">
    <source>
        <dbReference type="EMBL" id="GAU91233.1"/>
    </source>
</evidence>
<protein>
    <recommendedName>
        <fullName evidence="8">Major facilitator superfamily (MFS) profile domain-containing protein</fullName>
    </recommendedName>
</protein>
<feature type="transmembrane region" description="Helical" evidence="7">
    <location>
        <begin position="158"/>
        <end position="180"/>
    </location>
</feature>
<dbReference type="PROSITE" id="PS50850">
    <property type="entry name" value="MFS"/>
    <property type="match status" value="1"/>
</dbReference>
<proteinExistence type="inferred from homology"/>
<feature type="domain" description="Major facilitator superfamily (MFS) profile" evidence="8">
    <location>
        <begin position="20"/>
        <end position="495"/>
    </location>
</feature>
<reference evidence="9 10" key="1">
    <citation type="journal article" date="2016" name="Nat. Commun.">
        <title>Extremotolerant tardigrade genome and improved radiotolerance of human cultured cells by tardigrade-unique protein.</title>
        <authorList>
            <person name="Hashimoto T."/>
            <person name="Horikawa D.D."/>
            <person name="Saito Y."/>
            <person name="Kuwahara H."/>
            <person name="Kozuka-Hata H."/>
            <person name="Shin-I T."/>
            <person name="Minakuchi Y."/>
            <person name="Ohishi K."/>
            <person name="Motoyama A."/>
            <person name="Aizu T."/>
            <person name="Enomoto A."/>
            <person name="Kondo K."/>
            <person name="Tanaka S."/>
            <person name="Hara Y."/>
            <person name="Koshikawa S."/>
            <person name="Sagara H."/>
            <person name="Miura T."/>
            <person name="Yokobori S."/>
            <person name="Miyagawa K."/>
            <person name="Suzuki Y."/>
            <person name="Kubo T."/>
            <person name="Oyama M."/>
            <person name="Kohara Y."/>
            <person name="Fujiyama A."/>
            <person name="Arakawa K."/>
            <person name="Katayama T."/>
            <person name="Toyoda A."/>
            <person name="Kunieda T."/>
        </authorList>
    </citation>
    <scope>NUCLEOTIDE SEQUENCE [LARGE SCALE GENOMIC DNA]</scope>
    <source>
        <strain evidence="9 10">YOKOZUNA-1</strain>
    </source>
</reference>
<dbReference type="InterPro" id="IPR005828">
    <property type="entry name" value="MFS_sugar_transport-like"/>
</dbReference>
<feature type="transmembrane region" description="Helical" evidence="7">
    <location>
        <begin position="405"/>
        <end position="429"/>
    </location>
</feature>
<feature type="transmembrane region" description="Helical" evidence="7">
    <location>
        <begin position="373"/>
        <end position="393"/>
    </location>
</feature>
<name>A0A1D1UXR6_RAMVA</name>
<evidence type="ECO:0000256" key="4">
    <source>
        <dbReference type="ARBA" id="ARBA00022989"/>
    </source>
</evidence>
<dbReference type="InterPro" id="IPR003663">
    <property type="entry name" value="Sugar/inositol_transpt"/>
</dbReference>
<dbReference type="Gene3D" id="1.20.1250.20">
    <property type="entry name" value="MFS general substrate transporter like domains"/>
    <property type="match status" value="1"/>
</dbReference>
<gene>
    <name evidence="9" type="primary">RvY_03533-1</name>
    <name evidence="9" type="synonym">RvY_03533.1</name>
    <name evidence="9" type="ORF">RvY_03533</name>
</gene>
<feature type="transmembrane region" description="Helical" evidence="7">
    <location>
        <begin position="441"/>
        <end position="465"/>
    </location>
</feature>
<dbReference type="PANTHER" id="PTHR23503">
    <property type="entry name" value="SOLUTE CARRIER FAMILY 2"/>
    <property type="match status" value="1"/>
</dbReference>
<keyword evidence="10" id="KW-1185">Reference proteome</keyword>
<comment type="caution">
    <text evidence="9">The sequence shown here is derived from an EMBL/GenBank/DDBJ whole genome shotgun (WGS) entry which is preliminary data.</text>
</comment>
<dbReference type="PROSITE" id="PS00217">
    <property type="entry name" value="SUGAR_TRANSPORT_2"/>
    <property type="match status" value="1"/>
</dbReference>
<dbReference type="PANTHER" id="PTHR23503:SF8">
    <property type="entry name" value="FACILITATED GLUCOSE TRANSPORTER PROTEIN 1"/>
    <property type="match status" value="1"/>
</dbReference>
<feature type="transmembrane region" description="Helical" evidence="7">
    <location>
        <begin position="471"/>
        <end position="489"/>
    </location>
</feature>
<dbReference type="EMBL" id="BDGG01000002">
    <property type="protein sequence ID" value="GAU91233.1"/>
    <property type="molecule type" value="Genomic_DNA"/>
</dbReference>
<keyword evidence="4 7" id="KW-1133">Transmembrane helix</keyword>
<feature type="transmembrane region" description="Helical" evidence="7">
    <location>
        <begin position="130"/>
        <end position="152"/>
    </location>
</feature>
<feature type="transmembrane region" description="Helical" evidence="7">
    <location>
        <begin position="343"/>
        <end position="366"/>
    </location>
</feature>
<feature type="transmembrane region" description="Helical" evidence="7">
    <location>
        <begin position="100"/>
        <end position="123"/>
    </location>
</feature>
<sequence>MGPGEGSGGGRCTWPLLLAVFTVSFGLWFADGYVSVVMNGPQSLIVRWIRTVHCAKYTLKNSTLLNNASLQDGEIYLWCRHIAPEDEPTMLSENLQLNTLWALCSSINNVGWLLSIFVTMPLLRAFGLKGALLVDGGLYIAFNLVFALATFLHSYEMFVIGKLLLGFTGGTCMVLVPTYVSEITPVKLRGNLGTIPMVFMVLGMICATALGFPQALGNEDGWRYLMGLSVLPPALMLLVLPFCPDSPRRLYIEKKEREGARKALLWLRRSDNVQQELASMQIELERQTHHQQLTIFGIFRHRRLRSTIGLCLVVMVARQFSGYAVICNYSTAIFEEVGLQRQGALLATLGLWCVSLVGTLSSLILVDRAGRKRLLLIGQAGLIVSHALFVALAALKKEGHGWTEYGSVACLLAVLVFYQTGLSMIAYILPAELFTQEARSAAMSLATGCAAACAITTTFLFPVLQSLLQEYTYLIFVAVLIATFSFLALKLPETKGKTTNEIQDMLDAKWVDVKLNKK</sequence>
<dbReference type="InterPro" id="IPR045263">
    <property type="entry name" value="GLUT"/>
</dbReference>
<comment type="similarity">
    <text evidence="6">Belongs to the major facilitator superfamily. Sugar transporter (TC 2.A.1.1) family.</text>
</comment>
<feature type="transmembrane region" description="Helical" evidence="7">
    <location>
        <begin position="192"/>
        <end position="212"/>
    </location>
</feature>
<evidence type="ECO:0000256" key="6">
    <source>
        <dbReference type="RuleBase" id="RU003346"/>
    </source>
</evidence>
<dbReference type="GO" id="GO:0015149">
    <property type="term" value="F:hexose transmembrane transporter activity"/>
    <property type="evidence" value="ECO:0007669"/>
    <property type="project" value="TreeGrafter"/>
</dbReference>
<dbReference type="OrthoDB" id="4142200at2759"/>
<evidence type="ECO:0000256" key="5">
    <source>
        <dbReference type="ARBA" id="ARBA00023136"/>
    </source>
</evidence>
<evidence type="ECO:0000259" key="8">
    <source>
        <dbReference type="PROSITE" id="PS50850"/>
    </source>
</evidence>
<dbReference type="SUPFAM" id="SSF103473">
    <property type="entry name" value="MFS general substrate transporter"/>
    <property type="match status" value="1"/>
</dbReference>
<keyword evidence="5 7" id="KW-0472">Membrane</keyword>
<dbReference type="NCBIfam" id="TIGR00879">
    <property type="entry name" value="SP"/>
    <property type="match status" value="1"/>
</dbReference>
<dbReference type="InterPro" id="IPR036259">
    <property type="entry name" value="MFS_trans_sf"/>
</dbReference>
<evidence type="ECO:0000256" key="2">
    <source>
        <dbReference type="ARBA" id="ARBA00022448"/>
    </source>
</evidence>
<accession>A0A1D1UXR6</accession>
<dbReference type="Pfam" id="PF00083">
    <property type="entry name" value="Sugar_tr"/>
    <property type="match status" value="1"/>
</dbReference>
<dbReference type="GO" id="GO:0016020">
    <property type="term" value="C:membrane"/>
    <property type="evidence" value="ECO:0007669"/>
    <property type="project" value="UniProtKB-SubCell"/>
</dbReference>
<dbReference type="Proteomes" id="UP000186922">
    <property type="component" value="Unassembled WGS sequence"/>
</dbReference>
<feature type="transmembrane region" description="Helical" evidence="7">
    <location>
        <begin position="308"/>
        <end position="331"/>
    </location>
</feature>
<dbReference type="STRING" id="947166.A0A1D1UXR6"/>
<evidence type="ECO:0000256" key="3">
    <source>
        <dbReference type="ARBA" id="ARBA00022692"/>
    </source>
</evidence>
<organism evidence="9 10">
    <name type="scientific">Ramazzottius varieornatus</name>
    <name type="common">Water bear</name>
    <name type="synonym">Tardigrade</name>
    <dbReference type="NCBI Taxonomy" id="947166"/>
    <lineage>
        <taxon>Eukaryota</taxon>
        <taxon>Metazoa</taxon>
        <taxon>Ecdysozoa</taxon>
        <taxon>Tardigrada</taxon>
        <taxon>Eutardigrada</taxon>
        <taxon>Parachela</taxon>
        <taxon>Hypsibioidea</taxon>
        <taxon>Ramazzottiidae</taxon>
        <taxon>Ramazzottius</taxon>
    </lineage>
</organism>
<evidence type="ECO:0000256" key="1">
    <source>
        <dbReference type="ARBA" id="ARBA00004141"/>
    </source>
</evidence>
<feature type="transmembrane region" description="Helical" evidence="7">
    <location>
        <begin position="12"/>
        <end position="30"/>
    </location>
</feature>
<keyword evidence="2 6" id="KW-0813">Transport</keyword>
<evidence type="ECO:0000313" key="10">
    <source>
        <dbReference type="Proteomes" id="UP000186922"/>
    </source>
</evidence>